<evidence type="ECO:0000256" key="1">
    <source>
        <dbReference type="SAM" id="SignalP"/>
    </source>
</evidence>
<name>A0ABZ2C411_9PROT</name>
<dbReference type="RefSeq" id="WP_338453451.1">
    <property type="nucleotide sequence ID" value="NZ_CP133270.1"/>
</dbReference>
<protein>
    <recommendedName>
        <fullName evidence="4">F-box domain-containing protein</fullName>
    </recommendedName>
</protein>
<dbReference type="EMBL" id="CP133270">
    <property type="protein sequence ID" value="WVX66982.1"/>
    <property type="molecule type" value="Genomic_DNA"/>
</dbReference>
<sequence length="315" mass="35354">MLNKNLTLSLAFLASLSFSSAQAMMEDSNKAPDTAISTAAPVKKTSLDDLPTELIQGVAIFLAQNPDSHEATKDILSLALTAKKFKNTIYNCDKVWQILSKTGNGFAEISKTLQQPLRTFWISHLRNPILLVLQDNMGQNNVKLSVEFHYGDSIGFDKVSFQNQYAKEEFPNISSQNSQLHLLRKSDFLVAFQNMSNKSFDDAVKTIKIDCIRFRLLSEPNVNSCSNSNYVVKKGESKKESVNTRISLPYSKIVLEPGKSYFKAIFCTGEEKGRLLTKEEKENLVSKNPGIALNDLEGYRVADIIQQVTYEDYLK</sequence>
<accession>A0ABZ2C411</accession>
<feature type="chain" id="PRO_5046606508" description="F-box domain-containing protein" evidence="1">
    <location>
        <begin position="24"/>
        <end position="315"/>
    </location>
</feature>
<proteinExistence type="predicted"/>
<feature type="signal peptide" evidence="1">
    <location>
        <begin position="1"/>
        <end position="23"/>
    </location>
</feature>
<evidence type="ECO:0008006" key="4">
    <source>
        <dbReference type="Google" id="ProtNLM"/>
    </source>
</evidence>
<reference evidence="2 3" key="1">
    <citation type="journal article" date="2024" name="Environ. Microbiol.">
        <title>Novel evolutionary insights on the interactions of the Holosporales (Alphaproteobacteria) with eukaryotic hosts from comparative genomics.</title>
        <authorList>
            <person name="Giovannini M."/>
            <person name="Petroni G."/>
            <person name="Castelli M."/>
        </authorList>
    </citation>
    <scope>NUCLEOTIDE SEQUENCE [LARGE SCALE GENOMIC DNA]</scope>
    <source>
        <strain evidence="2 3">US_Bl 15I1</strain>
    </source>
</reference>
<organism evidence="2 3">
    <name type="scientific">Candidatus Bealeia paramacronuclearis</name>
    <dbReference type="NCBI Taxonomy" id="1921001"/>
    <lineage>
        <taxon>Bacteria</taxon>
        <taxon>Pseudomonadati</taxon>
        <taxon>Pseudomonadota</taxon>
        <taxon>Alphaproteobacteria</taxon>
        <taxon>Holosporales</taxon>
        <taxon>Holosporaceae</taxon>
        <taxon>Candidatus Bealeia</taxon>
    </lineage>
</organism>
<keyword evidence="1" id="KW-0732">Signal</keyword>
<dbReference type="Proteomes" id="UP001330434">
    <property type="component" value="Chromosome"/>
</dbReference>
<gene>
    <name evidence="2" type="ORF">Bealeia1_01177</name>
</gene>
<keyword evidence="3" id="KW-1185">Reference proteome</keyword>
<evidence type="ECO:0000313" key="2">
    <source>
        <dbReference type="EMBL" id="WVX66982.1"/>
    </source>
</evidence>
<evidence type="ECO:0000313" key="3">
    <source>
        <dbReference type="Proteomes" id="UP001330434"/>
    </source>
</evidence>